<evidence type="ECO:0000313" key="4">
    <source>
        <dbReference type="RefSeq" id="XP_022249548.1"/>
    </source>
</evidence>
<evidence type="ECO:0000259" key="1">
    <source>
        <dbReference type="Pfam" id="PF24778"/>
    </source>
</evidence>
<dbReference type="RefSeq" id="XP_022249548.1">
    <property type="nucleotide sequence ID" value="XM_022393840.1"/>
</dbReference>
<feature type="domain" description="CFAP74 third Ig-like" evidence="1">
    <location>
        <begin position="32"/>
        <end position="142"/>
    </location>
</feature>
<feature type="domain" description="CFAP74 fourth Ig-like" evidence="2">
    <location>
        <begin position="148"/>
        <end position="242"/>
    </location>
</feature>
<dbReference type="PANTHER" id="PTHR22538:SF0">
    <property type="entry name" value="CILIA- AND FLAGELLA-ASSOCIATED PROTEIN 74"/>
    <property type="match status" value="1"/>
</dbReference>
<protein>
    <submittedName>
        <fullName evidence="4">Cilia- and flagella-associated protein 74-like</fullName>
    </submittedName>
</protein>
<dbReference type="GeneID" id="111087384"/>
<dbReference type="Pfam" id="PF24778">
    <property type="entry name" value="Ig-CFAP74_3rd"/>
    <property type="match status" value="1"/>
</dbReference>
<evidence type="ECO:0000313" key="3">
    <source>
        <dbReference type="Proteomes" id="UP000694941"/>
    </source>
</evidence>
<proteinExistence type="predicted"/>
<dbReference type="PANTHER" id="PTHR22538">
    <property type="entry name" value="CILIA- AND FLAGELLA-ASSOCIATED PROTEIN 74"/>
    <property type="match status" value="1"/>
</dbReference>
<evidence type="ECO:0000259" key="2">
    <source>
        <dbReference type="Pfam" id="PF24798"/>
    </source>
</evidence>
<dbReference type="Pfam" id="PF24798">
    <property type="entry name" value="Ig-CFAP74_4th"/>
    <property type="match status" value="1"/>
</dbReference>
<name>A0ABM1T0Z2_LIMPO</name>
<dbReference type="InterPro" id="IPR056307">
    <property type="entry name" value="Ig-CFAP74_3rd"/>
</dbReference>
<keyword evidence="3" id="KW-1185">Reference proteome</keyword>
<dbReference type="Proteomes" id="UP000694941">
    <property type="component" value="Unplaced"/>
</dbReference>
<sequence>MDFQVITQNHFEALCTLHAKGIGLEIPVKAQPSTVDFKICIPDHTYQTNVTVFNSDKIVRRVKWKVPSLLQNYLQIQPDHSFVQAQGQNDFLLRFTPRTELLKQGEQYRNQNMRFLDEKLHVLCTLLEQTVTLDVTILAVLTSTDLTFDPEEIDFGQCTTQYCLRKKLEVTNHSILEQSLEFIGVPKFADVQPGDGFMRLLPGETVELDVIFSPLKPGEYQWSLYSKTLSGRQFHLKCTGKGVQLPLVISSPVVHFPPTPMNHYSNVTLHLRQPSLSKKPANLTENPVSFEFVVSEDAPITISPLVGTVEEGKNFKIIVTFHPKLDETEVKLQAAKLETEKQKRKAKEDLQQKIHLQQQLLLKEKEMQQKLPKNKKLASITDQTEIEDFSQLHELKPVKPEEIEVGSSMYNLGLVSLLENVKPIVKKYTVPCFITHARLSLLKKPMYNVENTLYLELHCPVVQPPFVVKDGNKLHNYGKVPIGKRVIWAFQLINQSTESLKLHSTLLDDYGPFQLVNALRTIPPSYSHFLRIAFTPFSEQKYYDQIRVSVTTPVFTEIVLRLEGTGVEPQVQVCWNSDTILQFGWVMIEETVRQTVHIENKTCVPVEIKCEVNSGEKTLHCSYYPRELPFILYASSVSISAESKEQIFLTFNPNVAGCYRGQLEVTLFKKPLCTISLEGYCCENIVYLMGGLKQQLHDKTPPKPSSDIRERFCFNLASSNNSAITEFKIGCVKSEKIKIKKGVEFKFEELALATEAGYSIEPVKGIVPQGDEIAVSVKWSPVPSKISHSPKMMKAYKLPSSKPQPVIKSPRTSKYPKAANLPKSPQKIEFCSIKSETLKSPSAPHSTELMKASDIPVDENQVSVFSEVVVYLVVKADTIFKYEIFLTVDNILPMR</sequence>
<organism evidence="3 4">
    <name type="scientific">Limulus polyphemus</name>
    <name type="common">Atlantic horseshoe crab</name>
    <dbReference type="NCBI Taxonomy" id="6850"/>
    <lineage>
        <taxon>Eukaryota</taxon>
        <taxon>Metazoa</taxon>
        <taxon>Ecdysozoa</taxon>
        <taxon>Arthropoda</taxon>
        <taxon>Chelicerata</taxon>
        <taxon>Merostomata</taxon>
        <taxon>Xiphosura</taxon>
        <taxon>Limulidae</taxon>
        <taxon>Limulus</taxon>
    </lineage>
</organism>
<dbReference type="Gene3D" id="2.60.40.10">
    <property type="entry name" value="Immunoglobulins"/>
    <property type="match status" value="4"/>
</dbReference>
<gene>
    <name evidence="4" type="primary">LOC111087384</name>
</gene>
<reference evidence="4" key="1">
    <citation type="submission" date="2025-08" db="UniProtKB">
        <authorList>
            <consortium name="RefSeq"/>
        </authorList>
    </citation>
    <scope>IDENTIFICATION</scope>
    <source>
        <tissue evidence="4">Muscle</tissue>
    </source>
</reference>
<dbReference type="InterPro" id="IPR013783">
    <property type="entry name" value="Ig-like_fold"/>
</dbReference>
<accession>A0ABM1T0Z2</accession>
<dbReference type="InterPro" id="IPR056310">
    <property type="entry name" value="Ig-CFAP74_4th"/>
</dbReference>